<evidence type="ECO:0000256" key="6">
    <source>
        <dbReference type="ARBA" id="ARBA00022840"/>
    </source>
</evidence>
<dbReference type="InterPro" id="IPR007696">
    <property type="entry name" value="DNA_mismatch_repair_MutS_core"/>
</dbReference>
<evidence type="ECO:0000256" key="3">
    <source>
        <dbReference type="ARBA" id="ARBA00022151"/>
    </source>
</evidence>
<dbReference type="Pfam" id="PF01624">
    <property type="entry name" value="MutS_I"/>
    <property type="match status" value="1"/>
</dbReference>
<dbReference type="AlphaFoldDB" id="A0A168MJ28"/>
<comment type="similarity">
    <text evidence="2">Belongs to the DNA mismatch repair MutS family. MSH3 subfamily.</text>
</comment>
<evidence type="ECO:0000256" key="4">
    <source>
        <dbReference type="ARBA" id="ARBA00022741"/>
    </source>
</evidence>
<dbReference type="Proteomes" id="UP000078561">
    <property type="component" value="Unassembled WGS sequence"/>
</dbReference>
<evidence type="ECO:0000256" key="2">
    <source>
        <dbReference type="ARBA" id="ARBA00007094"/>
    </source>
</evidence>
<evidence type="ECO:0000256" key="13">
    <source>
        <dbReference type="SAM" id="MobiDB-lite"/>
    </source>
</evidence>
<dbReference type="InterPro" id="IPR007860">
    <property type="entry name" value="DNA_mmatch_repair_MutS_con_dom"/>
</dbReference>
<dbReference type="Gene3D" id="1.10.1420.10">
    <property type="match status" value="1"/>
</dbReference>
<gene>
    <name evidence="17" type="primary">ABSGL_04171.1 scaffold 5169</name>
</gene>
<keyword evidence="6" id="KW-0067">ATP-binding</keyword>
<dbReference type="InterPro" id="IPR036187">
    <property type="entry name" value="DNA_mismatch_repair_MutS_sf"/>
</dbReference>
<dbReference type="InterPro" id="IPR045076">
    <property type="entry name" value="MutS"/>
</dbReference>
<feature type="compositionally biased region" description="Low complexity" evidence="13">
    <location>
        <begin position="127"/>
        <end position="162"/>
    </location>
</feature>
<dbReference type="GO" id="GO:0140664">
    <property type="term" value="F:ATP-dependent DNA damage sensor activity"/>
    <property type="evidence" value="ECO:0007669"/>
    <property type="project" value="InterPro"/>
</dbReference>
<comment type="subunit">
    <text evidence="10">Heterodimer consisting of MSH2-MSH3 (MutS beta). Forms a ternary complex with MutL alpha (MLH1-PMS1).</text>
</comment>
<organism evidence="17">
    <name type="scientific">Absidia glauca</name>
    <name type="common">Pin mould</name>
    <dbReference type="NCBI Taxonomy" id="4829"/>
    <lineage>
        <taxon>Eukaryota</taxon>
        <taxon>Fungi</taxon>
        <taxon>Fungi incertae sedis</taxon>
        <taxon>Mucoromycota</taxon>
        <taxon>Mucoromycotina</taxon>
        <taxon>Mucoromycetes</taxon>
        <taxon>Mucorales</taxon>
        <taxon>Cunninghamellaceae</taxon>
        <taxon>Absidia</taxon>
    </lineage>
</organism>
<evidence type="ECO:0000256" key="7">
    <source>
        <dbReference type="ARBA" id="ARBA00023125"/>
    </source>
</evidence>
<dbReference type="Pfam" id="PF05188">
    <property type="entry name" value="MutS_II"/>
    <property type="match status" value="1"/>
</dbReference>
<feature type="domain" description="DNA mismatch repair protein MutS connector" evidence="15">
    <location>
        <begin position="324"/>
        <end position="477"/>
    </location>
</feature>
<proteinExistence type="inferred from homology"/>
<dbReference type="PANTHER" id="PTHR11361:SF122">
    <property type="entry name" value="DNA MISMATCH REPAIR PROTEIN MSH3"/>
    <property type="match status" value="1"/>
</dbReference>
<dbReference type="InterPro" id="IPR016151">
    <property type="entry name" value="DNA_mismatch_repair_MutS_N"/>
</dbReference>
<keyword evidence="8" id="KW-0234">DNA repair</keyword>
<dbReference type="Gene3D" id="3.30.420.110">
    <property type="entry name" value="MutS, connector domain"/>
    <property type="match status" value="1"/>
</dbReference>
<evidence type="ECO:0000259" key="14">
    <source>
        <dbReference type="Pfam" id="PF01624"/>
    </source>
</evidence>
<dbReference type="SUPFAM" id="SSF55271">
    <property type="entry name" value="DNA repair protein MutS, domain I"/>
    <property type="match status" value="1"/>
</dbReference>
<keyword evidence="9" id="KW-0539">Nucleus</keyword>
<feature type="domain" description="DNA mismatch repair protein MutS core" evidence="16">
    <location>
        <begin position="500"/>
        <end position="621"/>
    </location>
</feature>
<feature type="region of interest" description="Disordered" evidence="13">
    <location>
        <begin position="123"/>
        <end position="193"/>
    </location>
</feature>
<dbReference type="FunFam" id="3.30.420.110:FF:000010">
    <property type="entry name" value="DNA mismatch repair protein"/>
    <property type="match status" value="1"/>
</dbReference>
<keyword evidence="7" id="KW-0238">DNA-binding</keyword>
<dbReference type="GO" id="GO:0030983">
    <property type="term" value="F:mismatched DNA binding"/>
    <property type="evidence" value="ECO:0007669"/>
    <property type="project" value="InterPro"/>
</dbReference>
<dbReference type="GO" id="GO:0005524">
    <property type="term" value="F:ATP binding"/>
    <property type="evidence" value="ECO:0007669"/>
    <property type="project" value="UniProtKB-KW"/>
</dbReference>
<dbReference type="InterPro" id="IPR036678">
    <property type="entry name" value="MutS_con_dom_sf"/>
</dbReference>
<evidence type="ECO:0000256" key="12">
    <source>
        <dbReference type="ARBA" id="ARBA00073774"/>
    </source>
</evidence>
<dbReference type="SUPFAM" id="SSF48334">
    <property type="entry name" value="DNA repair protein MutS, domain III"/>
    <property type="match status" value="1"/>
</dbReference>
<dbReference type="PANTHER" id="PTHR11361">
    <property type="entry name" value="DNA MISMATCH REPAIR PROTEIN MUTS FAMILY MEMBER"/>
    <property type="match status" value="1"/>
</dbReference>
<evidence type="ECO:0000256" key="5">
    <source>
        <dbReference type="ARBA" id="ARBA00022763"/>
    </source>
</evidence>
<dbReference type="Pfam" id="PF05192">
    <property type="entry name" value="MutS_III"/>
    <property type="match status" value="1"/>
</dbReference>
<evidence type="ECO:0000256" key="10">
    <source>
        <dbReference type="ARBA" id="ARBA00025902"/>
    </source>
</evidence>
<keyword evidence="4" id="KW-0547">Nucleotide-binding</keyword>
<evidence type="ECO:0000256" key="11">
    <source>
        <dbReference type="ARBA" id="ARBA00029792"/>
    </source>
</evidence>
<evidence type="ECO:0000259" key="16">
    <source>
        <dbReference type="Pfam" id="PF05192"/>
    </source>
</evidence>
<dbReference type="InParanoid" id="A0A168MJ28"/>
<evidence type="ECO:0000256" key="8">
    <source>
        <dbReference type="ARBA" id="ARBA00023204"/>
    </source>
</evidence>
<dbReference type="Gene3D" id="3.40.1170.10">
    <property type="entry name" value="DNA repair protein MutS, domain I"/>
    <property type="match status" value="1"/>
</dbReference>
<accession>A0A168MJ28</accession>
<dbReference type="SUPFAM" id="SSF53150">
    <property type="entry name" value="DNA repair protein MutS, domain II"/>
    <property type="match status" value="1"/>
</dbReference>
<feature type="domain" description="DNA mismatch repair protein MutS-like N-terminal" evidence="14">
    <location>
        <begin position="194"/>
        <end position="306"/>
    </location>
</feature>
<dbReference type="GO" id="GO:0006298">
    <property type="term" value="P:mismatch repair"/>
    <property type="evidence" value="ECO:0007669"/>
    <property type="project" value="InterPro"/>
</dbReference>
<sequence>MGGKQQAVLSAFFKKAKTTKEAAPTDHASASFHSTDSPTTTTIPAKRAKSPSQSTSPVTKANSAPVALQKQFGYGNTGASTSNGTDDSILQDLEKRQRHEQFIKTFGDLEATRALKRLRLEQHESSLDSTTTVSDDTSMDTAEQDSMATDDTTPSTTTSSSSNLFASFANKNVAMPSSPSRRKPQPSSPNTKYTPLEQQVVDLKQKYPGVLLVIEVGYKFRFFGEDAKVASKVLHIAHFVDRNFYVASIPVHRLYVHVRRLIQAGHKVGVVRQTETAALKAAGTNRGAPFERRLQNLYTKGTFVDEMLSADLGSDGPGSTSSSNYLLCVVEQPRGGSGVDEFVRTGIVAVQPSSGDIIYDSFEDGYMRSELETRLLHIEPCEVLLPAKLSKPTEKLASHLMEQRTTSWGEDIRVERLAPNDEFCTDYNYALSYITDFYAEQQTDLKNQLLGDILKLPDVVVKALAITIRYLKEFGLQHAFQLTKYFTHFSSHGHMIINGNTLVNLEVYRNSTTLSEQGSLFSILNHTSTSFGRRLLKKWVGRPLIDISRLNQRTQAVEELMTTDNPKVAQGQELLKHIPDLEKGLCRINYGSSSPAELINVLDAFLKVSKTFEWAQHSQDHRDTNLQYRSAAFGRNTVARTTA</sequence>
<keyword evidence="18" id="KW-1185">Reference proteome</keyword>
<evidence type="ECO:0000313" key="18">
    <source>
        <dbReference type="Proteomes" id="UP000078561"/>
    </source>
</evidence>
<feature type="region of interest" description="Disordered" evidence="13">
    <location>
        <begin position="16"/>
        <end position="67"/>
    </location>
</feature>
<dbReference type="FunFam" id="3.40.1170.10:FF:000004">
    <property type="entry name" value="DNA mismatch repair protein"/>
    <property type="match status" value="1"/>
</dbReference>
<dbReference type="InterPro" id="IPR007695">
    <property type="entry name" value="DNA_mismatch_repair_MutS-lik_N"/>
</dbReference>
<name>A0A168MJ28_ABSGL</name>
<dbReference type="GO" id="GO:0005634">
    <property type="term" value="C:nucleus"/>
    <property type="evidence" value="ECO:0007669"/>
    <property type="project" value="UniProtKB-SubCell"/>
</dbReference>
<dbReference type="STRING" id="4829.A0A168MJ28"/>
<dbReference type="EMBL" id="LT552278">
    <property type="protein sequence ID" value="SAL98616.1"/>
    <property type="molecule type" value="Genomic_DNA"/>
</dbReference>
<protein>
    <recommendedName>
        <fullName evidence="3 12">DNA mismatch repair protein MSH3</fullName>
    </recommendedName>
    <alternativeName>
        <fullName evidence="3 12">DNA mismatch repair protein MSH3</fullName>
    </alternativeName>
    <alternativeName>
        <fullName evidence="11">MutS protein homolog 3</fullName>
    </alternativeName>
</protein>
<evidence type="ECO:0000256" key="1">
    <source>
        <dbReference type="ARBA" id="ARBA00004123"/>
    </source>
</evidence>
<dbReference type="OrthoDB" id="121051at2759"/>
<dbReference type="GO" id="GO:0006312">
    <property type="term" value="P:mitotic recombination"/>
    <property type="evidence" value="ECO:0007669"/>
    <property type="project" value="TreeGrafter"/>
</dbReference>
<comment type="subcellular location">
    <subcellularLocation>
        <location evidence="1">Nucleus</location>
    </subcellularLocation>
</comment>
<evidence type="ECO:0000259" key="15">
    <source>
        <dbReference type="Pfam" id="PF05188"/>
    </source>
</evidence>
<feature type="compositionally biased region" description="Polar residues" evidence="13">
    <location>
        <begin position="50"/>
        <end position="62"/>
    </location>
</feature>
<keyword evidence="5" id="KW-0227">DNA damage</keyword>
<feature type="compositionally biased region" description="Polar residues" evidence="13">
    <location>
        <begin position="31"/>
        <end position="43"/>
    </location>
</feature>
<evidence type="ECO:0000256" key="9">
    <source>
        <dbReference type="ARBA" id="ARBA00023242"/>
    </source>
</evidence>
<evidence type="ECO:0000313" key="17">
    <source>
        <dbReference type="EMBL" id="SAL98616.1"/>
    </source>
</evidence>
<reference evidence="17" key="1">
    <citation type="submission" date="2016-04" db="EMBL/GenBank/DDBJ databases">
        <authorList>
            <person name="Evans L.H."/>
            <person name="Alamgir A."/>
            <person name="Owens N."/>
            <person name="Weber N.D."/>
            <person name="Virtaneva K."/>
            <person name="Barbian K."/>
            <person name="Babar A."/>
            <person name="Rosenke K."/>
        </authorList>
    </citation>
    <scope>NUCLEOTIDE SEQUENCE [LARGE SCALE GENOMIC DNA]</scope>
    <source>
        <strain evidence="17">CBS 101.48</strain>
    </source>
</reference>